<feature type="compositionally biased region" description="Basic and acidic residues" evidence="1">
    <location>
        <begin position="297"/>
        <end position="328"/>
    </location>
</feature>
<evidence type="ECO:0000256" key="1">
    <source>
        <dbReference type="SAM" id="MobiDB-lite"/>
    </source>
</evidence>
<dbReference type="Pfam" id="PF26147">
    <property type="entry name" value="AB_HYDROLASE_YMC0-YMC35"/>
    <property type="match status" value="1"/>
</dbReference>
<feature type="domain" description="YMC020W-like alpha/beta hydrolase" evidence="2">
    <location>
        <begin position="629"/>
        <end position="937"/>
    </location>
</feature>
<feature type="compositionally biased region" description="Polar residues" evidence="1">
    <location>
        <begin position="388"/>
        <end position="405"/>
    </location>
</feature>
<feature type="region of interest" description="Disordered" evidence="1">
    <location>
        <begin position="245"/>
        <end position="475"/>
    </location>
</feature>
<feature type="compositionally biased region" description="Low complexity" evidence="1">
    <location>
        <begin position="497"/>
        <end position="510"/>
    </location>
</feature>
<feature type="region of interest" description="Disordered" evidence="1">
    <location>
        <begin position="123"/>
        <end position="187"/>
    </location>
</feature>
<keyword evidence="4" id="KW-1185">Reference proteome</keyword>
<feature type="compositionally biased region" description="Basic and acidic residues" evidence="1">
    <location>
        <begin position="254"/>
        <end position="265"/>
    </location>
</feature>
<evidence type="ECO:0000313" key="4">
    <source>
        <dbReference type="Proteomes" id="UP000612746"/>
    </source>
</evidence>
<feature type="compositionally biased region" description="Basic and acidic residues" evidence="1">
    <location>
        <begin position="123"/>
        <end position="136"/>
    </location>
</feature>
<feature type="compositionally biased region" description="Polar residues" evidence="1">
    <location>
        <begin position="424"/>
        <end position="453"/>
    </location>
</feature>
<feature type="compositionally biased region" description="Low complexity" evidence="1">
    <location>
        <begin position="168"/>
        <end position="177"/>
    </location>
</feature>
<gene>
    <name evidence="3" type="ORF">INT44_007536</name>
</gene>
<name>A0A8H7UCP6_9FUNG</name>
<dbReference type="Proteomes" id="UP000612746">
    <property type="component" value="Unassembled WGS sequence"/>
</dbReference>
<feature type="compositionally biased region" description="Low complexity" evidence="1">
    <location>
        <begin position="406"/>
        <end position="418"/>
    </location>
</feature>
<feature type="region of interest" description="Disordered" evidence="1">
    <location>
        <begin position="497"/>
        <end position="527"/>
    </location>
</feature>
<organism evidence="3 4">
    <name type="scientific">Umbelopsis vinacea</name>
    <dbReference type="NCBI Taxonomy" id="44442"/>
    <lineage>
        <taxon>Eukaryota</taxon>
        <taxon>Fungi</taxon>
        <taxon>Fungi incertae sedis</taxon>
        <taxon>Mucoromycota</taxon>
        <taxon>Mucoromycotina</taxon>
        <taxon>Umbelopsidomycetes</taxon>
        <taxon>Umbelopsidales</taxon>
        <taxon>Umbelopsidaceae</taxon>
        <taxon>Umbelopsis</taxon>
    </lineage>
</organism>
<accession>A0A8H7UCP6</accession>
<proteinExistence type="predicted"/>
<dbReference type="PANTHER" id="PTHR47349">
    <property type="entry name" value="CHROMOSOME 8, WHOLE GENOME SHOTGUN SEQUENCE"/>
    <property type="match status" value="1"/>
</dbReference>
<dbReference type="InterPro" id="IPR058934">
    <property type="entry name" value="YMC020W-like"/>
</dbReference>
<comment type="caution">
    <text evidence="3">The sequence shown here is derived from an EMBL/GenBank/DDBJ whole genome shotgun (WGS) entry which is preliminary data.</text>
</comment>
<evidence type="ECO:0000259" key="2">
    <source>
        <dbReference type="Pfam" id="PF26147"/>
    </source>
</evidence>
<protein>
    <recommendedName>
        <fullName evidence="2">YMC020W-like alpha/beta hydrolase domain-containing protein</fullName>
    </recommendedName>
</protein>
<dbReference type="EMBL" id="JAEPRA010000015">
    <property type="protein sequence ID" value="KAG2175058.1"/>
    <property type="molecule type" value="Genomic_DNA"/>
</dbReference>
<dbReference type="PANTHER" id="PTHR47349:SF1">
    <property type="entry name" value="AER328WP"/>
    <property type="match status" value="1"/>
</dbReference>
<evidence type="ECO:0000313" key="3">
    <source>
        <dbReference type="EMBL" id="KAG2175058.1"/>
    </source>
</evidence>
<dbReference type="OrthoDB" id="5598028at2759"/>
<dbReference type="AlphaFoldDB" id="A0A8H7UCP6"/>
<dbReference type="InterPro" id="IPR058933">
    <property type="entry name" value="YMC020W-like_ab_hydrolase"/>
</dbReference>
<feature type="compositionally biased region" description="Polar residues" evidence="1">
    <location>
        <begin position="329"/>
        <end position="340"/>
    </location>
</feature>
<reference evidence="3" key="1">
    <citation type="submission" date="2020-12" db="EMBL/GenBank/DDBJ databases">
        <title>Metabolic potential, ecology and presence of endohyphal bacteria is reflected in genomic diversity of Mucoromycotina.</title>
        <authorList>
            <person name="Muszewska A."/>
            <person name="Okrasinska A."/>
            <person name="Steczkiewicz K."/>
            <person name="Drgas O."/>
            <person name="Orlowska M."/>
            <person name="Perlinska-Lenart U."/>
            <person name="Aleksandrzak-Piekarczyk T."/>
            <person name="Szatraj K."/>
            <person name="Zielenkiewicz U."/>
            <person name="Pilsyk S."/>
            <person name="Malc E."/>
            <person name="Mieczkowski P."/>
            <person name="Kruszewska J.S."/>
            <person name="Biernat P."/>
            <person name="Pawlowska J."/>
        </authorList>
    </citation>
    <scope>NUCLEOTIDE SEQUENCE</scope>
    <source>
        <strain evidence="3">WA0000051536</strain>
    </source>
</reference>
<sequence length="1049" mass="114345">MSLSWWTFGYASNTPEATPDTQDSVIVEAPNRASDTIDTFKESPMDTMPNRLSPKAAFTVESTTLTASPEDYTFDDTTTELSEARSLNAKILANHQQRGASLPLESSTLSSTITLDSTLTEKEPEKIVTNPKDTRPSDSFADSRATSVSKEQVKANMSPRLKPRERTNSMTSTTSSSWMQRLNTPPKATAAALSSGISASGDIQLHPSNITALIGQRDGDSHSVLTASPALSAIDRLTLQRTQSLDLKSNTSHSNDEADPPHEPLPEPIGNGANGGSGGGDGDDDDDDDTKSQKRKTTGDIDDSHKELTHESHGDIKVSDDLSDEQKQQKPTNDSTTTIWSWFAKPKDPSTNPTQEEKPTMDAQLKSSETPVEDDRQPTPSIHIPEPDNNSSHSVAHPSPKNTPESTTGHSTSQTSSSWGFFFPTTSLSDKTSQATHMEKSTSQTESVKSGTGSVKEVTAAKSEQLKGSPKLSGIDVDKKPIVSLIKDDTVVKKKGSLSSLTSTSKVSTSQRTVSGSTNAEDKSKQAVVIERSASQDKAGETASLAPSSEISIGKTTSTKNVVLPTFKSQFKYTPTMEMAANNSTPTTLINKALNAINGLFASKVHKSYSTSDNLYRLRGVREKMANFIQDIKLEPDTVASKRFVVVGVHGWFPMKLVRSMIGEPTGTSTKFCEQMVKGVRQYFDSTHGISIPDDAITSIPLEGEGKVEDRVQRLYDALVGNSSWLDAISSADVILWATHSQGTPVSSLLLARLLHEGHIHMGRQQCAMLAMAGISQGPFPALKGNLIVKYFEADAARELFEFMDSTTEISKKFRNSLSSNLTAGVRMVLVGSMQDQVVPLYSAVMSSASHPNLFRAIYIDGHVYNEDDFLINLIIFALRLRNAGVSDHGLLIHVSEVLAGNLYALEGGHSTIYEEVGVYTMAARYLFETPPFGKMTIAACSPPPPPPLAKPEQEIIKAGESAPVYNAKRLPSSDNEEPEMEAFQARLRLNPFYLPWAMRGICDDARILNDKILNQELERLRTLFEKWNPISAKLREIKFRLEPLKARL</sequence>